<accession>A0A919R178</accession>
<dbReference type="InterPro" id="IPR019587">
    <property type="entry name" value="Polyketide_cyclase/dehydratase"/>
</dbReference>
<protein>
    <recommendedName>
        <fullName evidence="3">Polyketide cyclase</fullName>
    </recommendedName>
</protein>
<dbReference type="InterPro" id="IPR023393">
    <property type="entry name" value="START-like_dom_sf"/>
</dbReference>
<dbReference type="Pfam" id="PF10604">
    <property type="entry name" value="Polyketide_cyc2"/>
    <property type="match status" value="1"/>
</dbReference>
<sequence length="140" mass="15425">MSYEASTVIEAGAERVWSVLSDIDRWPEWSESVTSARRLDGGPLTVGSRAAVTQPKLRPATWTVTELEPGIRFDWVSKNPGVVTVGGHRLTPQGDGRTAAVLTIEHRGPLAPLVRLFIGRLTRRYMEMEVAGLKRRSESG</sequence>
<dbReference type="Gene3D" id="3.30.530.20">
    <property type="match status" value="1"/>
</dbReference>
<dbReference type="SUPFAM" id="SSF55961">
    <property type="entry name" value="Bet v1-like"/>
    <property type="match status" value="1"/>
</dbReference>
<evidence type="ECO:0000313" key="1">
    <source>
        <dbReference type="EMBL" id="GII77889.1"/>
    </source>
</evidence>
<proteinExistence type="predicted"/>
<organism evidence="1 2">
    <name type="scientific">Sphaerisporangium rufum</name>
    <dbReference type="NCBI Taxonomy" id="1381558"/>
    <lineage>
        <taxon>Bacteria</taxon>
        <taxon>Bacillati</taxon>
        <taxon>Actinomycetota</taxon>
        <taxon>Actinomycetes</taxon>
        <taxon>Streptosporangiales</taxon>
        <taxon>Streptosporangiaceae</taxon>
        <taxon>Sphaerisporangium</taxon>
    </lineage>
</organism>
<dbReference type="AlphaFoldDB" id="A0A919R178"/>
<dbReference type="RefSeq" id="WP_203984937.1">
    <property type="nucleotide sequence ID" value="NZ_BOOU01000042.1"/>
</dbReference>
<reference evidence="1" key="1">
    <citation type="submission" date="2021-01" db="EMBL/GenBank/DDBJ databases">
        <title>Whole genome shotgun sequence of Sphaerisporangium rufum NBRC 109079.</title>
        <authorList>
            <person name="Komaki H."/>
            <person name="Tamura T."/>
        </authorList>
    </citation>
    <scope>NUCLEOTIDE SEQUENCE</scope>
    <source>
        <strain evidence="1">NBRC 109079</strain>
    </source>
</reference>
<evidence type="ECO:0000313" key="2">
    <source>
        <dbReference type="Proteomes" id="UP000655287"/>
    </source>
</evidence>
<evidence type="ECO:0008006" key="3">
    <source>
        <dbReference type="Google" id="ProtNLM"/>
    </source>
</evidence>
<dbReference type="Proteomes" id="UP000655287">
    <property type="component" value="Unassembled WGS sequence"/>
</dbReference>
<dbReference type="EMBL" id="BOOU01000042">
    <property type="protein sequence ID" value="GII77889.1"/>
    <property type="molecule type" value="Genomic_DNA"/>
</dbReference>
<gene>
    <name evidence="1" type="ORF">Sru01_28710</name>
</gene>
<name>A0A919R178_9ACTN</name>
<keyword evidence="2" id="KW-1185">Reference proteome</keyword>
<dbReference type="CDD" id="cd08862">
    <property type="entry name" value="SRPBCC_Smu440-like"/>
    <property type="match status" value="1"/>
</dbReference>
<comment type="caution">
    <text evidence="1">The sequence shown here is derived from an EMBL/GenBank/DDBJ whole genome shotgun (WGS) entry which is preliminary data.</text>
</comment>